<evidence type="ECO:0000313" key="1">
    <source>
        <dbReference type="EMBL" id="KAB1155944.1"/>
    </source>
</evidence>
<comment type="caution">
    <text evidence="1">The sequence shown here is derived from an EMBL/GenBank/DDBJ whole genome shotgun (WGS) entry which is preliminary data.</text>
</comment>
<keyword evidence="2" id="KW-1185">Reference proteome</keyword>
<organism evidence="1 2">
    <name type="scientific">Tenacibaculum aiptasiae</name>
    <dbReference type="NCBI Taxonomy" id="426481"/>
    <lineage>
        <taxon>Bacteria</taxon>
        <taxon>Pseudomonadati</taxon>
        <taxon>Bacteroidota</taxon>
        <taxon>Flavobacteriia</taxon>
        <taxon>Flavobacteriales</taxon>
        <taxon>Flavobacteriaceae</taxon>
        <taxon>Tenacibaculum</taxon>
    </lineage>
</organism>
<protein>
    <submittedName>
        <fullName evidence="1">Uncharacterized protein</fullName>
    </submittedName>
</protein>
<dbReference type="EMBL" id="WAAU01000021">
    <property type="protein sequence ID" value="KAB1155944.1"/>
    <property type="molecule type" value="Genomic_DNA"/>
</dbReference>
<dbReference type="Proteomes" id="UP000467305">
    <property type="component" value="Unassembled WGS sequence"/>
</dbReference>
<dbReference type="RefSeq" id="WP_150900233.1">
    <property type="nucleotide sequence ID" value="NZ_WAAU01000021.1"/>
</dbReference>
<accession>A0A7J5AEF0</accession>
<sequence>MTKNIEQIIKELYPKNADSFIVFFKEELPQHFKQYRDIKGYTPNCNLLKSLFVYSLKQVDSIKLTKDDSPYYFMPELPYAFDIVKADLLGWAPCQSFSILSELDNIGVEGIGGNFFTNFSSLDDSIYYIGKEFDGISKTYDNLTSLINKTKKTEELFHLIDLEYSCLYKTFQYKEDASNLETNGLFLDNDILNISLQIYTEYYDDEIDMNFSLDFFSSYIEDKKSDYYKYDNVISIINSKLLVAFYILYFSGERKLLKTLLEKTKSAKGQQIKSFQSMFSSILTKDDNIKTNIRITKI</sequence>
<reference evidence="1 2" key="1">
    <citation type="submission" date="2019-09" db="EMBL/GenBank/DDBJ databases">
        <authorList>
            <person name="Cao W.R."/>
        </authorList>
    </citation>
    <scope>NUCLEOTIDE SEQUENCE [LARGE SCALE GENOMIC DNA]</scope>
    <source>
        <strain evidence="2">a4</strain>
    </source>
</reference>
<evidence type="ECO:0000313" key="2">
    <source>
        <dbReference type="Proteomes" id="UP000467305"/>
    </source>
</evidence>
<dbReference type="AlphaFoldDB" id="A0A7J5AEF0"/>
<proteinExistence type="predicted"/>
<name>A0A7J5AEF0_9FLAO</name>
<gene>
    <name evidence="1" type="ORF">F7018_11585</name>
</gene>